<protein>
    <submittedName>
        <fullName evidence="2">Uncharacterized protein</fullName>
    </submittedName>
</protein>
<organism evidence="2 3">
    <name type="scientific">Acer saccharum</name>
    <name type="common">Sugar maple</name>
    <dbReference type="NCBI Taxonomy" id="4024"/>
    <lineage>
        <taxon>Eukaryota</taxon>
        <taxon>Viridiplantae</taxon>
        <taxon>Streptophyta</taxon>
        <taxon>Embryophyta</taxon>
        <taxon>Tracheophyta</taxon>
        <taxon>Spermatophyta</taxon>
        <taxon>Magnoliopsida</taxon>
        <taxon>eudicotyledons</taxon>
        <taxon>Gunneridae</taxon>
        <taxon>Pentapetalae</taxon>
        <taxon>rosids</taxon>
        <taxon>malvids</taxon>
        <taxon>Sapindales</taxon>
        <taxon>Sapindaceae</taxon>
        <taxon>Hippocastanoideae</taxon>
        <taxon>Acereae</taxon>
        <taxon>Acer</taxon>
    </lineage>
</organism>
<dbReference type="EMBL" id="JAUESC010000004">
    <property type="protein sequence ID" value="KAK0594979.1"/>
    <property type="molecule type" value="Genomic_DNA"/>
</dbReference>
<feature type="region of interest" description="Disordered" evidence="1">
    <location>
        <begin position="1"/>
        <end position="28"/>
    </location>
</feature>
<dbReference type="AlphaFoldDB" id="A0AA39SN64"/>
<gene>
    <name evidence="2" type="ORF">LWI29_002332</name>
</gene>
<evidence type="ECO:0000313" key="3">
    <source>
        <dbReference type="Proteomes" id="UP001168877"/>
    </source>
</evidence>
<evidence type="ECO:0000256" key="1">
    <source>
        <dbReference type="SAM" id="MobiDB-lite"/>
    </source>
</evidence>
<accession>A0AA39SN64</accession>
<sequence length="69" mass="7439">MTSDVVNLHTDVESSSLLGPNSTPTSSTCRVLVPNQPPCSEAAIFRPFGSNFSTGNMLWQPGPDRIFQT</sequence>
<evidence type="ECO:0000313" key="2">
    <source>
        <dbReference type="EMBL" id="KAK0594979.1"/>
    </source>
</evidence>
<comment type="caution">
    <text evidence="2">The sequence shown here is derived from an EMBL/GenBank/DDBJ whole genome shotgun (WGS) entry which is preliminary data.</text>
</comment>
<name>A0AA39SN64_ACESA</name>
<dbReference type="Proteomes" id="UP001168877">
    <property type="component" value="Unassembled WGS sequence"/>
</dbReference>
<reference evidence="2" key="2">
    <citation type="submission" date="2023-06" db="EMBL/GenBank/DDBJ databases">
        <authorList>
            <person name="Swenson N.G."/>
            <person name="Wegrzyn J.L."/>
            <person name="Mcevoy S.L."/>
        </authorList>
    </citation>
    <scope>NUCLEOTIDE SEQUENCE</scope>
    <source>
        <strain evidence="2">NS2018</strain>
        <tissue evidence="2">Leaf</tissue>
    </source>
</reference>
<reference evidence="2" key="1">
    <citation type="journal article" date="2022" name="Plant J.">
        <title>Strategies of tolerance reflected in two North American maple genomes.</title>
        <authorList>
            <person name="McEvoy S.L."/>
            <person name="Sezen U.U."/>
            <person name="Trouern-Trend A."/>
            <person name="McMahon S.M."/>
            <person name="Schaberg P.G."/>
            <person name="Yang J."/>
            <person name="Wegrzyn J.L."/>
            <person name="Swenson N.G."/>
        </authorList>
    </citation>
    <scope>NUCLEOTIDE SEQUENCE</scope>
    <source>
        <strain evidence="2">NS2018</strain>
    </source>
</reference>
<feature type="compositionally biased region" description="Polar residues" evidence="1">
    <location>
        <begin position="13"/>
        <end position="28"/>
    </location>
</feature>
<proteinExistence type="predicted"/>
<keyword evidence="3" id="KW-1185">Reference proteome</keyword>